<protein>
    <recommendedName>
        <fullName evidence="2">Sm domain-containing protein</fullName>
    </recommendedName>
</protein>
<dbReference type="InterPro" id="IPR010920">
    <property type="entry name" value="LSM_dom_sf"/>
</dbReference>
<evidence type="ECO:0000256" key="1">
    <source>
        <dbReference type="SAM" id="MobiDB-lite"/>
    </source>
</evidence>
<name>A0A9W8L351_9FUNG</name>
<comment type="caution">
    <text evidence="3">The sequence shown here is derived from an EMBL/GenBank/DDBJ whole genome shotgun (WGS) entry which is preliminary data.</text>
</comment>
<proteinExistence type="predicted"/>
<gene>
    <name evidence="3" type="ORF">IWW39_004678</name>
</gene>
<dbReference type="Pfam" id="PF01423">
    <property type="entry name" value="LSM"/>
    <property type="match status" value="1"/>
</dbReference>
<dbReference type="OrthoDB" id="368909at2759"/>
<feature type="region of interest" description="Disordered" evidence="1">
    <location>
        <begin position="1"/>
        <end position="20"/>
    </location>
</feature>
<evidence type="ECO:0000259" key="2">
    <source>
        <dbReference type="SMART" id="SM00651"/>
    </source>
</evidence>
<organism evidence="3 4">
    <name type="scientific">Coemansia spiralis</name>
    <dbReference type="NCBI Taxonomy" id="417178"/>
    <lineage>
        <taxon>Eukaryota</taxon>
        <taxon>Fungi</taxon>
        <taxon>Fungi incertae sedis</taxon>
        <taxon>Zoopagomycota</taxon>
        <taxon>Kickxellomycotina</taxon>
        <taxon>Kickxellomycetes</taxon>
        <taxon>Kickxellales</taxon>
        <taxon>Kickxellaceae</taxon>
        <taxon>Coemansia</taxon>
    </lineage>
</organism>
<accession>A0A9W8L351</accession>
<reference evidence="3" key="1">
    <citation type="submission" date="2022-07" db="EMBL/GenBank/DDBJ databases">
        <title>Phylogenomic reconstructions and comparative analyses of Kickxellomycotina fungi.</title>
        <authorList>
            <person name="Reynolds N.K."/>
            <person name="Stajich J.E."/>
            <person name="Barry K."/>
            <person name="Grigoriev I.V."/>
            <person name="Crous P."/>
            <person name="Smith M.E."/>
        </authorList>
    </citation>
    <scope>NUCLEOTIDE SEQUENCE</scope>
    <source>
        <strain evidence="3">CBS 109367</strain>
    </source>
</reference>
<dbReference type="GO" id="GO:0032991">
    <property type="term" value="C:protein-containing complex"/>
    <property type="evidence" value="ECO:0007669"/>
    <property type="project" value="UniProtKB-ARBA"/>
</dbReference>
<dbReference type="EMBL" id="JANBTX010000186">
    <property type="protein sequence ID" value="KAJ2684812.1"/>
    <property type="molecule type" value="Genomic_DNA"/>
</dbReference>
<dbReference type="PANTHER" id="PTHR10701:SF5">
    <property type="entry name" value="N-ALPHA-ACETYLTRANSFERASE 38, NATC AUXILIARY SUBUNIT"/>
    <property type="match status" value="1"/>
</dbReference>
<dbReference type="InterPro" id="IPR050914">
    <property type="entry name" value="snRNP_SmB/NAA38-like"/>
</dbReference>
<dbReference type="InterPro" id="IPR001163">
    <property type="entry name" value="Sm_dom_euk/arc"/>
</dbReference>
<dbReference type="Gene3D" id="2.30.30.100">
    <property type="match status" value="1"/>
</dbReference>
<evidence type="ECO:0000313" key="4">
    <source>
        <dbReference type="Proteomes" id="UP001151516"/>
    </source>
</evidence>
<keyword evidence="4" id="KW-1185">Reference proteome</keyword>
<dbReference type="PANTHER" id="PTHR10701">
    <property type="entry name" value="SMALL NUCLEAR RIBONUCLEOPROTEIN-ASSOCIATED PROTEIN B AND N"/>
    <property type="match status" value="1"/>
</dbReference>
<dbReference type="SMART" id="SM00651">
    <property type="entry name" value="Sm"/>
    <property type="match status" value="1"/>
</dbReference>
<feature type="domain" description="Sm" evidence="2">
    <location>
        <begin position="22"/>
        <end position="101"/>
    </location>
</feature>
<dbReference type="SUPFAM" id="SSF50182">
    <property type="entry name" value="Sm-like ribonucleoproteins"/>
    <property type="match status" value="1"/>
</dbReference>
<sequence length="117" mass="13657">MSESTGTEHAPIEHSDLNQSKEKLRSYLNHKMRIYCEDGRQFTGLFKCIDAYQNVILSDTTESRQEYNRAMSFWTYQASQELGYHQAMARSQKEKIRLVESRASATLADMRERLKGK</sequence>
<feature type="compositionally biased region" description="Basic and acidic residues" evidence="1">
    <location>
        <begin position="10"/>
        <end position="20"/>
    </location>
</feature>
<dbReference type="Proteomes" id="UP001151516">
    <property type="component" value="Unassembled WGS sequence"/>
</dbReference>
<evidence type="ECO:0000313" key="3">
    <source>
        <dbReference type="EMBL" id="KAJ2684812.1"/>
    </source>
</evidence>
<dbReference type="AlphaFoldDB" id="A0A9W8L351"/>